<evidence type="ECO:0000313" key="6">
    <source>
        <dbReference type="Proteomes" id="UP001595823"/>
    </source>
</evidence>
<name>A0ABV8U4R4_9ACTN</name>
<comment type="caution">
    <text evidence="5">The sequence shown here is derived from an EMBL/GenBank/DDBJ whole genome shotgun (WGS) entry which is preliminary data.</text>
</comment>
<dbReference type="Proteomes" id="UP001595823">
    <property type="component" value="Unassembled WGS sequence"/>
</dbReference>
<dbReference type="EMBL" id="JBHSDK010000061">
    <property type="protein sequence ID" value="MFC4337789.1"/>
    <property type="molecule type" value="Genomic_DNA"/>
</dbReference>
<sequence length="135" mass="14924">MTSGIDEPAPDGALVADVFDKDCPSRKTMEHIGGKWGLLAVAALRERPLRFNALCRRVSGVSEKMMSQTLQRLERDGMVHREVRQAIPPHVEYELTPLGRKVSGHLAALIGLLEDNFDAIKAAQAEYDERSGEGR</sequence>
<dbReference type="Gene3D" id="1.10.10.10">
    <property type="entry name" value="Winged helix-like DNA-binding domain superfamily/Winged helix DNA-binding domain"/>
    <property type="match status" value="1"/>
</dbReference>
<dbReference type="PROSITE" id="PS51118">
    <property type="entry name" value="HTH_HXLR"/>
    <property type="match status" value="1"/>
</dbReference>
<keyword evidence="1" id="KW-0805">Transcription regulation</keyword>
<proteinExistence type="predicted"/>
<dbReference type="InterPro" id="IPR002577">
    <property type="entry name" value="HTH_HxlR"/>
</dbReference>
<dbReference type="InterPro" id="IPR036388">
    <property type="entry name" value="WH-like_DNA-bd_sf"/>
</dbReference>
<gene>
    <name evidence="5" type="ORF">ACFPET_21575</name>
</gene>
<accession>A0ABV8U4R4</accession>
<keyword evidence="6" id="KW-1185">Reference proteome</keyword>
<dbReference type="Pfam" id="PF01638">
    <property type="entry name" value="HxlR"/>
    <property type="match status" value="1"/>
</dbReference>
<evidence type="ECO:0000256" key="3">
    <source>
        <dbReference type="ARBA" id="ARBA00023163"/>
    </source>
</evidence>
<dbReference type="SUPFAM" id="SSF46785">
    <property type="entry name" value="Winged helix' DNA-binding domain"/>
    <property type="match status" value="1"/>
</dbReference>
<keyword evidence="3" id="KW-0804">Transcription</keyword>
<organism evidence="5 6">
    <name type="scientific">Salininema proteolyticum</name>
    <dbReference type="NCBI Taxonomy" id="1607685"/>
    <lineage>
        <taxon>Bacteria</taxon>
        <taxon>Bacillati</taxon>
        <taxon>Actinomycetota</taxon>
        <taxon>Actinomycetes</taxon>
        <taxon>Glycomycetales</taxon>
        <taxon>Glycomycetaceae</taxon>
        <taxon>Salininema</taxon>
    </lineage>
</organism>
<evidence type="ECO:0000313" key="5">
    <source>
        <dbReference type="EMBL" id="MFC4337789.1"/>
    </source>
</evidence>
<feature type="domain" description="HTH hxlR-type" evidence="4">
    <location>
        <begin position="23"/>
        <end position="121"/>
    </location>
</feature>
<evidence type="ECO:0000256" key="2">
    <source>
        <dbReference type="ARBA" id="ARBA00023125"/>
    </source>
</evidence>
<dbReference type="PANTHER" id="PTHR33204:SF37">
    <property type="entry name" value="HTH-TYPE TRANSCRIPTIONAL REGULATOR YODB"/>
    <property type="match status" value="1"/>
</dbReference>
<protein>
    <submittedName>
        <fullName evidence="5">Winged helix-turn-helix transcriptional regulator</fullName>
    </submittedName>
</protein>
<reference evidence="6" key="1">
    <citation type="journal article" date="2019" name="Int. J. Syst. Evol. Microbiol.">
        <title>The Global Catalogue of Microorganisms (GCM) 10K type strain sequencing project: providing services to taxonomists for standard genome sequencing and annotation.</title>
        <authorList>
            <consortium name="The Broad Institute Genomics Platform"/>
            <consortium name="The Broad Institute Genome Sequencing Center for Infectious Disease"/>
            <person name="Wu L."/>
            <person name="Ma J."/>
        </authorList>
    </citation>
    <scope>NUCLEOTIDE SEQUENCE [LARGE SCALE GENOMIC DNA]</scope>
    <source>
        <strain evidence="6">IBRC-M 10908</strain>
    </source>
</reference>
<keyword evidence="2" id="KW-0238">DNA-binding</keyword>
<dbReference type="RefSeq" id="WP_380625127.1">
    <property type="nucleotide sequence ID" value="NZ_JBHSDK010000061.1"/>
</dbReference>
<dbReference type="PANTHER" id="PTHR33204">
    <property type="entry name" value="TRANSCRIPTIONAL REGULATOR, MARR FAMILY"/>
    <property type="match status" value="1"/>
</dbReference>
<evidence type="ECO:0000256" key="1">
    <source>
        <dbReference type="ARBA" id="ARBA00023015"/>
    </source>
</evidence>
<dbReference type="InterPro" id="IPR036390">
    <property type="entry name" value="WH_DNA-bd_sf"/>
</dbReference>
<evidence type="ECO:0000259" key="4">
    <source>
        <dbReference type="PROSITE" id="PS51118"/>
    </source>
</evidence>